<organism evidence="2 3">
    <name type="scientific">Synechococcus phage S-H35</name>
    <dbReference type="NCBI Taxonomy" id="1983572"/>
    <lineage>
        <taxon>Viruses</taxon>
        <taxon>Duplodnaviria</taxon>
        <taxon>Heunggongvirae</taxon>
        <taxon>Uroviricota</taxon>
        <taxon>Caudoviricetes</taxon>
        <taxon>Pantevenvirales</taxon>
        <taxon>Kyanoviridae</taxon>
        <taxon>Shandvirus</taxon>
        <taxon>Shandvirus sh35</taxon>
    </lineage>
</organism>
<feature type="domain" description="Cyanophage outer membrane protein-like beta-barrel" evidence="1">
    <location>
        <begin position="15"/>
        <end position="132"/>
    </location>
</feature>
<dbReference type="NCBIfam" id="TIGR01414">
    <property type="entry name" value="autotrans_barl"/>
    <property type="match status" value="1"/>
</dbReference>
<dbReference type="InterPro" id="IPR011250">
    <property type="entry name" value="OMP/PagP_B-barrel"/>
</dbReference>
<dbReference type="GO" id="GO:0019867">
    <property type="term" value="C:outer membrane"/>
    <property type="evidence" value="ECO:0007669"/>
    <property type="project" value="InterPro"/>
</dbReference>
<keyword evidence="3" id="KW-1185">Reference proteome</keyword>
<proteinExistence type="predicted"/>
<name>A0A1Z1LWH1_9CAUD</name>
<dbReference type="KEGG" id="vg:65107872"/>
<dbReference type="GeneID" id="65107872"/>
<dbReference type="Proteomes" id="UP000225351">
    <property type="component" value="Segment"/>
</dbReference>
<evidence type="ECO:0000259" key="1">
    <source>
        <dbReference type="Pfam" id="PF24653"/>
    </source>
</evidence>
<dbReference type="SUPFAM" id="SSF56925">
    <property type="entry name" value="OMPA-like"/>
    <property type="match status" value="1"/>
</dbReference>
<dbReference type="EMBL" id="KY945241">
    <property type="protein sequence ID" value="ARW57014.1"/>
    <property type="molecule type" value="Genomic_RNA"/>
</dbReference>
<sequence length="132" mass="14220">MSWAPSKFTQRNFQMKALALAALALPMIAAPALAGPYVMTKSEFKFSDDNYKEAVNQARLGYDWKVGIASPYVEVGGGAKTPDGGDSKGLVSAEVGTGIKLTKQLSAKVKAEAIQISNKTDWKVEVGTKYRF</sequence>
<dbReference type="Pfam" id="PF24653">
    <property type="entry name" value="Phage_OMP"/>
    <property type="match status" value="1"/>
</dbReference>
<accession>A0A1Z1LWH1</accession>
<reference evidence="2 3" key="1">
    <citation type="submission" date="2017-04" db="EMBL/GenBank/DDBJ databases">
        <title>Isolation and Genetic Analysis of a Novel Cyanophage S-H35 from the Bohai Sea.</title>
        <authorList>
            <person name="Xu X."/>
        </authorList>
    </citation>
    <scope>NUCLEOTIDE SEQUENCE [LARGE SCALE GENOMIC DNA]</scope>
</reference>
<evidence type="ECO:0000313" key="3">
    <source>
        <dbReference type="Proteomes" id="UP000225351"/>
    </source>
</evidence>
<evidence type="ECO:0000313" key="2">
    <source>
        <dbReference type="EMBL" id="ARW57014.1"/>
    </source>
</evidence>
<dbReference type="RefSeq" id="YP_010090400.1">
    <property type="nucleotide sequence ID" value="NC_055719.1"/>
</dbReference>
<protein>
    <submittedName>
        <fullName evidence="2">DUF680 domain-containing protein</fullName>
    </submittedName>
</protein>
<dbReference type="InterPro" id="IPR006315">
    <property type="entry name" value="OM_autotransptr_brl_dom"/>
</dbReference>
<dbReference type="InterPro" id="IPR056410">
    <property type="entry name" value="Phage_OMP"/>
</dbReference>